<evidence type="ECO:0000256" key="1">
    <source>
        <dbReference type="SAM" id="MobiDB-lite"/>
    </source>
</evidence>
<dbReference type="PATRIC" id="fig|458.5.peg.1976"/>
<evidence type="ECO:0000259" key="2">
    <source>
        <dbReference type="Pfam" id="PF12252"/>
    </source>
</evidence>
<dbReference type="OrthoDB" id="5630341at2"/>
<dbReference type="Pfam" id="PF12252">
    <property type="entry name" value="SidE_PDE"/>
    <property type="match status" value="1"/>
</dbReference>
<name>A0A0W0XQT7_9GAMM</name>
<organism evidence="3 4">
    <name type="scientific">Legionella rubrilucens</name>
    <dbReference type="NCBI Taxonomy" id="458"/>
    <lineage>
        <taxon>Bacteria</taxon>
        <taxon>Pseudomonadati</taxon>
        <taxon>Pseudomonadota</taxon>
        <taxon>Gammaproteobacteria</taxon>
        <taxon>Legionellales</taxon>
        <taxon>Legionellaceae</taxon>
        <taxon>Legionella</taxon>
    </lineage>
</organism>
<protein>
    <recommendedName>
        <fullName evidence="2">SidE PDE domain-containing protein</fullName>
    </recommendedName>
</protein>
<feature type="region of interest" description="Disordered" evidence="1">
    <location>
        <begin position="798"/>
        <end position="826"/>
    </location>
</feature>
<accession>A0A0W0XQT7</accession>
<keyword evidence="4" id="KW-1185">Reference proteome</keyword>
<dbReference type="Proteomes" id="UP000054608">
    <property type="component" value="Unassembled WGS sequence"/>
</dbReference>
<sequence length="826" mass="93717">MLLKIIANAQNSNLVELHIDGHFVRYAKLSELSSLSEGVNAFFLQQELVNLDEPSQTITLTAQSEYELEDMDESQEEHLKNLLETGHGKRKVKFPQHLATSAQDNPVFFSYRNLSQFQNYWQNQSLDKKTMLYQVLSADIIETPYVDDPRDYIERQNVIAYHTNHGTCHGIRQDKLSVAYLQLIKKQGNAVTLQTANSLTSEEEACLQLAAFLFRSGRTNELGWKDDATYGQRSAVIFKQVAIDLGFNTAIVDLITLCFDYHSKNEHINPLPDHIMQQTRNKLDLFTSILKLSHESDLIRVNMDGYAQQREPIVGELNKVLDQKNDIGNLADSLLLYAGQLCAETGAPITDGSLRERVTQSFSELKTSRRGMMLSMTGNQVLAAKSANELRDTYYRLLEIHPAVFPGFTSATALWIESDEHTYSTEESASSLKKEKESKPDEVTPFQRSTTGKFLIWGHSDTKKILTKDSWTPQSIQAIPTRACIEEEHQLSETHVSIYHATTKASYALDLFCRELKKLSEGANHVAWLRDFHSKPRGKMYTEIEEVKSKMSDGRSVDNSENISWNLLSCSPSLWQNADFASEESTVDYFYNNSSVIRLDFKTIIHDLLDKVQLLVGHDHLRKQLVDDFYELVNDPTFGSQGVIYQFMIPHHLVDEIAYISKENGIYDPSNPSALDTLIKLKTPEQEAPNHHRLQVRLLVSKVINPDIAKLIQVHNHVNMQTELHDTLKNRVAAMAKMAYTGPTEGVKKTVELKDEKASYSFNVLSTLTRVQIPLTPVNPKKKVDVSDEWFFDFFTPTESEATTDNPHSTSESESEMTAQSTGYPD</sequence>
<feature type="region of interest" description="Disordered" evidence="1">
    <location>
        <begin position="426"/>
        <end position="446"/>
    </location>
</feature>
<proteinExistence type="predicted"/>
<evidence type="ECO:0000313" key="4">
    <source>
        <dbReference type="Proteomes" id="UP000054608"/>
    </source>
</evidence>
<feature type="domain" description="SidE PDE" evidence="2">
    <location>
        <begin position="139"/>
        <end position="349"/>
    </location>
</feature>
<dbReference type="AlphaFoldDB" id="A0A0W0XQT7"/>
<dbReference type="InterPro" id="IPR021014">
    <property type="entry name" value="SidE_PDE"/>
</dbReference>
<dbReference type="EMBL" id="LNYT01000020">
    <property type="protein sequence ID" value="KTD46972.1"/>
    <property type="molecule type" value="Genomic_DNA"/>
</dbReference>
<comment type="caution">
    <text evidence="3">The sequence shown here is derived from an EMBL/GenBank/DDBJ whole genome shotgun (WGS) entry which is preliminary data.</text>
</comment>
<feature type="compositionally biased region" description="Basic and acidic residues" evidence="1">
    <location>
        <begin position="432"/>
        <end position="442"/>
    </location>
</feature>
<reference evidence="3 4" key="1">
    <citation type="submission" date="2015-11" db="EMBL/GenBank/DDBJ databases">
        <title>Genomic analysis of 38 Legionella species identifies large and diverse effector repertoires.</title>
        <authorList>
            <person name="Burstein D."/>
            <person name="Amaro F."/>
            <person name="Zusman T."/>
            <person name="Lifshitz Z."/>
            <person name="Cohen O."/>
            <person name="Gilbert J.A."/>
            <person name="Pupko T."/>
            <person name="Shuman H.A."/>
            <person name="Segal G."/>
        </authorList>
    </citation>
    <scope>NUCLEOTIDE SEQUENCE [LARGE SCALE GENOMIC DNA]</scope>
    <source>
        <strain evidence="3 4">WA-270A-C2</strain>
    </source>
</reference>
<gene>
    <name evidence="3" type="ORF">Lrub_1894</name>
</gene>
<dbReference type="RefSeq" id="WP_058531898.1">
    <property type="nucleotide sequence ID" value="NZ_CAAAIN010000002.1"/>
</dbReference>
<evidence type="ECO:0000313" key="3">
    <source>
        <dbReference type="EMBL" id="KTD46972.1"/>
    </source>
</evidence>